<dbReference type="SMART" id="SM00387">
    <property type="entry name" value="HATPase_c"/>
    <property type="match status" value="1"/>
</dbReference>
<keyword evidence="21" id="KW-1185">Reference proteome</keyword>
<gene>
    <name evidence="20" type="ORF">ERX37_03870</name>
</gene>
<dbReference type="InterPro" id="IPR036097">
    <property type="entry name" value="HisK_dim/P_sf"/>
</dbReference>
<evidence type="ECO:0000256" key="3">
    <source>
        <dbReference type="ARBA" id="ARBA00012438"/>
    </source>
</evidence>
<feature type="domain" description="HAMP" evidence="19">
    <location>
        <begin position="179"/>
        <end position="231"/>
    </location>
</feature>
<accession>A0A4R6BNE7</accession>
<dbReference type="Gene3D" id="6.10.340.10">
    <property type="match status" value="1"/>
</dbReference>
<comment type="caution">
    <text evidence="20">The sequence shown here is derived from an EMBL/GenBank/DDBJ whole genome shotgun (WGS) entry which is preliminary data.</text>
</comment>
<keyword evidence="13" id="KW-0843">Virulence</keyword>
<dbReference type="PRINTS" id="PR00344">
    <property type="entry name" value="BCTRLSENSOR"/>
</dbReference>
<evidence type="ECO:0000256" key="7">
    <source>
        <dbReference type="ARBA" id="ARBA00022692"/>
    </source>
</evidence>
<sequence length="440" mass="50704">MFRRLSTHFILSTLLALIFSAFFGFIVSNIYYHTFLKPENDARMTHIMTAQKNFIEAHPEIESQAFFNHLATLDFQVMAEHEGQITYYGTPFRVKNIEDDRSGVYHGIKERPFNLFITGFFDNETRNTVGMTMKIEGNSYRVYMRPDVGQSMGEFRIFLAVLLFYIFIFSIFFILFSSRYLVTPVKKLQQFAKRIRKGDYSDQSSINRRDEIGVLAREMEEMAIAIRHHQAVNERFVANVSHEIQSPITNLIGLTSQLTHQNEQEIVEAIQHQSSRLSGLTKQLLILASIENAGHQLQKETFSGQILMKEVIKSFMFQLNQKELFLITQFDDSEITANRELFFQLVSNLVSNAIKYAYKEGEIKLILQDNIVSVEDNGTGMSELTQTYLFERFYKSDAKEDDIPSNGLGMAIVNQIADLHGFNIEVDSQLNKGTTIRVMC</sequence>
<evidence type="ECO:0000256" key="15">
    <source>
        <dbReference type="ARBA" id="ARBA00037219"/>
    </source>
</evidence>
<dbReference type="Pfam" id="PF02518">
    <property type="entry name" value="HATPase_c"/>
    <property type="match status" value="1"/>
</dbReference>
<protein>
    <recommendedName>
        <fullName evidence="16">Heme sensor protein HssS</fullName>
        <ecNumber evidence="3">2.7.13.3</ecNumber>
    </recommendedName>
</protein>
<keyword evidence="14 17" id="KW-0472">Membrane</keyword>
<evidence type="ECO:0000256" key="2">
    <source>
        <dbReference type="ARBA" id="ARBA00004651"/>
    </source>
</evidence>
<keyword evidence="7 17" id="KW-0812">Transmembrane</keyword>
<dbReference type="PANTHER" id="PTHR45528">
    <property type="entry name" value="SENSOR HISTIDINE KINASE CPXA"/>
    <property type="match status" value="1"/>
</dbReference>
<organism evidence="20 21">
    <name type="scientific">Macrococcus hajekii</name>
    <dbReference type="NCBI Taxonomy" id="198482"/>
    <lineage>
        <taxon>Bacteria</taxon>
        <taxon>Bacillati</taxon>
        <taxon>Bacillota</taxon>
        <taxon>Bacilli</taxon>
        <taxon>Bacillales</taxon>
        <taxon>Staphylococcaceae</taxon>
        <taxon>Macrococcus</taxon>
    </lineage>
</organism>
<dbReference type="CDD" id="cd06225">
    <property type="entry name" value="HAMP"/>
    <property type="match status" value="1"/>
</dbReference>
<evidence type="ECO:0000256" key="5">
    <source>
        <dbReference type="ARBA" id="ARBA00022553"/>
    </source>
</evidence>
<dbReference type="EC" id="2.7.13.3" evidence="3"/>
<dbReference type="InterPro" id="IPR050398">
    <property type="entry name" value="HssS/ArlS-like"/>
</dbReference>
<dbReference type="SMART" id="SM00304">
    <property type="entry name" value="HAMP"/>
    <property type="match status" value="1"/>
</dbReference>
<dbReference type="Proteomes" id="UP000295328">
    <property type="component" value="Unassembled WGS sequence"/>
</dbReference>
<evidence type="ECO:0000256" key="12">
    <source>
        <dbReference type="ARBA" id="ARBA00023012"/>
    </source>
</evidence>
<dbReference type="SUPFAM" id="SSF47384">
    <property type="entry name" value="Homodimeric domain of signal transducing histidine kinase"/>
    <property type="match status" value="1"/>
</dbReference>
<evidence type="ECO:0000256" key="9">
    <source>
        <dbReference type="ARBA" id="ARBA00022777"/>
    </source>
</evidence>
<comment type="catalytic activity">
    <reaction evidence="1">
        <text>ATP + protein L-histidine = ADP + protein N-phospho-L-histidine.</text>
        <dbReference type="EC" id="2.7.13.3"/>
    </reaction>
</comment>
<dbReference type="SUPFAM" id="SSF158472">
    <property type="entry name" value="HAMP domain-like"/>
    <property type="match status" value="1"/>
</dbReference>
<keyword evidence="5" id="KW-0597">Phosphoprotein</keyword>
<feature type="transmembrane region" description="Helical" evidence="17">
    <location>
        <begin position="155"/>
        <end position="176"/>
    </location>
</feature>
<dbReference type="CDD" id="cd00082">
    <property type="entry name" value="HisKA"/>
    <property type="match status" value="1"/>
</dbReference>
<dbReference type="InterPro" id="IPR003661">
    <property type="entry name" value="HisK_dim/P_dom"/>
</dbReference>
<keyword evidence="9 20" id="KW-0418">Kinase</keyword>
<evidence type="ECO:0000256" key="11">
    <source>
        <dbReference type="ARBA" id="ARBA00022989"/>
    </source>
</evidence>
<evidence type="ECO:0000256" key="4">
    <source>
        <dbReference type="ARBA" id="ARBA00022475"/>
    </source>
</evidence>
<dbReference type="Gene3D" id="3.30.565.10">
    <property type="entry name" value="Histidine kinase-like ATPase, C-terminal domain"/>
    <property type="match status" value="1"/>
</dbReference>
<dbReference type="GO" id="GO:0005886">
    <property type="term" value="C:plasma membrane"/>
    <property type="evidence" value="ECO:0007669"/>
    <property type="project" value="UniProtKB-SubCell"/>
</dbReference>
<dbReference type="EMBL" id="SCWE01000001">
    <property type="protein sequence ID" value="TDM03232.1"/>
    <property type="molecule type" value="Genomic_DNA"/>
</dbReference>
<dbReference type="PROSITE" id="PS50109">
    <property type="entry name" value="HIS_KIN"/>
    <property type="match status" value="1"/>
</dbReference>
<evidence type="ECO:0000313" key="21">
    <source>
        <dbReference type="Proteomes" id="UP000295328"/>
    </source>
</evidence>
<reference evidence="20 21" key="1">
    <citation type="submission" date="2019-01" db="EMBL/GenBank/DDBJ databases">
        <title>Draft genome sequences of the type strains of six Macrococcus species.</title>
        <authorList>
            <person name="Mazhar S."/>
            <person name="Altermann E."/>
            <person name="Hill C."/>
            <person name="Mcauliffe O."/>
        </authorList>
    </citation>
    <scope>NUCLEOTIDE SEQUENCE [LARGE SCALE GENOMIC DNA]</scope>
    <source>
        <strain evidence="20 21">CCM4809</strain>
    </source>
</reference>
<dbReference type="InterPro" id="IPR003660">
    <property type="entry name" value="HAMP_dom"/>
</dbReference>
<evidence type="ECO:0000259" key="18">
    <source>
        <dbReference type="PROSITE" id="PS50109"/>
    </source>
</evidence>
<dbReference type="RefSeq" id="WP_133429319.1">
    <property type="nucleotide sequence ID" value="NZ_BMCC01000001.1"/>
</dbReference>
<keyword evidence="8" id="KW-0547">Nucleotide-binding</keyword>
<dbReference type="InterPro" id="IPR003594">
    <property type="entry name" value="HATPase_dom"/>
</dbReference>
<dbReference type="SMART" id="SM00388">
    <property type="entry name" value="HisKA"/>
    <property type="match status" value="1"/>
</dbReference>
<feature type="domain" description="Histidine kinase" evidence="18">
    <location>
        <begin position="239"/>
        <end position="440"/>
    </location>
</feature>
<feature type="transmembrane region" description="Helical" evidence="17">
    <location>
        <begin position="9"/>
        <end position="32"/>
    </location>
</feature>
<dbReference type="GO" id="GO:0000155">
    <property type="term" value="F:phosphorelay sensor kinase activity"/>
    <property type="evidence" value="ECO:0007669"/>
    <property type="project" value="InterPro"/>
</dbReference>
<evidence type="ECO:0000256" key="17">
    <source>
        <dbReference type="SAM" id="Phobius"/>
    </source>
</evidence>
<dbReference type="OrthoDB" id="9813151at2"/>
<evidence type="ECO:0000256" key="16">
    <source>
        <dbReference type="ARBA" id="ARBA00040841"/>
    </source>
</evidence>
<evidence type="ECO:0000256" key="1">
    <source>
        <dbReference type="ARBA" id="ARBA00000085"/>
    </source>
</evidence>
<proteinExistence type="predicted"/>
<evidence type="ECO:0000256" key="14">
    <source>
        <dbReference type="ARBA" id="ARBA00023136"/>
    </source>
</evidence>
<name>A0A4R6BNE7_9STAP</name>
<dbReference type="AlphaFoldDB" id="A0A4R6BNE7"/>
<dbReference type="GO" id="GO:0005524">
    <property type="term" value="F:ATP binding"/>
    <property type="evidence" value="ECO:0007669"/>
    <property type="project" value="UniProtKB-KW"/>
</dbReference>
<evidence type="ECO:0000256" key="13">
    <source>
        <dbReference type="ARBA" id="ARBA00023026"/>
    </source>
</evidence>
<dbReference type="SUPFAM" id="SSF55874">
    <property type="entry name" value="ATPase domain of HSP90 chaperone/DNA topoisomerase II/histidine kinase"/>
    <property type="match status" value="1"/>
</dbReference>
<dbReference type="InterPro" id="IPR005467">
    <property type="entry name" value="His_kinase_dom"/>
</dbReference>
<keyword evidence="11 17" id="KW-1133">Transmembrane helix</keyword>
<evidence type="ECO:0000256" key="8">
    <source>
        <dbReference type="ARBA" id="ARBA00022741"/>
    </source>
</evidence>
<dbReference type="Pfam" id="PF00512">
    <property type="entry name" value="HisKA"/>
    <property type="match status" value="1"/>
</dbReference>
<evidence type="ECO:0000256" key="6">
    <source>
        <dbReference type="ARBA" id="ARBA00022679"/>
    </source>
</evidence>
<keyword evidence="6" id="KW-0808">Transferase</keyword>
<comment type="function">
    <text evidence="15">Member of the two-component regulatory system HssS/HssR involved in intracellular heme homeostasis and tempering of staphylococcal virulence. HssS functions as a heme sensor histidine kinase which is autophosphorylated at a histidine residue and transfers its phosphate group to an aspartate residue of HssR. HssR/HssS activates the expression of hrtAB, an efflux pump, in response to extracellular heme, hemin, hemoglobin or blood.</text>
</comment>
<dbReference type="Gene3D" id="1.10.287.130">
    <property type="match status" value="1"/>
</dbReference>
<dbReference type="InterPro" id="IPR036890">
    <property type="entry name" value="HATPase_C_sf"/>
</dbReference>
<dbReference type="CDD" id="cd00075">
    <property type="entry name" value="HATPase"/>
    <property type="match status" value="1"/>
</dbReference>
<comment type="subcellular location">
    <subcellularLocation>
        <location evidence="2">Cell membrane</location>
        <topology evidence="2">Multi-pass membrane protein</topology>
    </subcellularLocation>
</comment>
<dbReference type="PROSITE" id="PS50885">
    <property type="entry name" value="HAMP"/>
    <property type="match status" value="1"/>
</dbReference>
<dbReference type="InterPro" id="IPR004358">
    <property type="entry name" value="Sig_transdc_His_kin-like_C"/>
</dbReference>
<keyword evidence="4" id="KW-1003">Cell membrane</keyword>
<evidence type="ECO:0000313" key="20">
    <source>
        <dbReference type="EMBL" id="TDM03232.1"/>
    </source>
</evidence>
<evidence type="ECO:0000256" key="10">
    <source>
        <dbReference type="ARBA" id="ARBA00022840"/>
    </source>
</evidence>
<evidence type="ECO:0000259" key="19">
    <source>
        <dbReference type="PROSITE" id="PS50885"/>
    </source>
</evidence>
<keyword evidence="12" id="KW-0902">Two-component regulatory system</keyword>
<dbReference type="Pfam" id="PF00672">
    <property type="entry name" value="HAMP"/>
    <property type="match status" value="1"/>
</dbReference>
<keyword evidence="10" id="KW-0067">ATP-binding</keyword>
<dbReference type="PANTHER" id="PTHR45528:SF11">
    <property type="entry name" value="HISTIDINE KINASE"/>
    <property type="match status" value="1"/>
</dbReference>